<evidence type="ECO:0000313" key="2">
    <source>
        <dbReference type="Proteomes" id="UP000322214"/>
    </source>
</evidence>
<sequence>MNMWSANTIIFNVSRHKGGTSHTVANWSPELPYLNCLRRNNGVLYKTHFVFDKTSQI</sequence>
<keyword evidence="2" id="KW-1185">Reference proteome</keyword>
<dbReference type="AlphaFoldDB" id="A0A5B9P8K6"/>
<gene>
    <name evidence="1" type="ORF">MFFC18_10550</name>
</gene>
<dbReference type="STRING" id="980251.GCA_001642875_01885"/>
<dbReference type="EMBL" id="CP042912">
    <property type="protein sequence ID" value="QEG21200.1"/>
    <property type="molecule type" value="Genomic_DNA"/>
</dbReference>
<accession>A0A5B9P8K6</accession>
<reference evidence="1 2" key="1">
    <citation type="submission" date="2019-08" db="EMBL/GenBank/DDBJ databases">
        <title>Deep-cultivation of Planctomycetes and their phenomic and genomic characterization uncovers novel biology.</title>
        <authorList>
            <person name="Wiegand S."/>
            <person name="Jogler M."/>
            <person name="Boedeker C."/>
            <person name="Pinto D."/>
            <person name="Vollmers J."/>
            <person name="Rivas-Marin E."/>
            <person name="Kohn T."/>
            <person name="Peeters S.H."/>
            <person name="Heuer A."/>
            <person name="Rast P."/>
            <person name="Oberbeckmann S."/>
            <person name="Bunk B."/>
            <person name="Jeske O."/>
            <person name="Meyerdierks A."/>
            <person name="Storesund J.E."/>
            <person name="Kallscheuer N."/>
            <person name="Luecker S."/>
            <person name="Lage O.M."/>
            <person name="Pohl T."/>
            <person name="Merkel B.J."/>
            <person name="Hornburger P."/>
            <person name="Mueller R.-W."/>
            <person name="Bruemmer F."/>
            <person name="Labrenz M."/>
            <person name="Spormann A.M."/>
            <person name="Op den Camp H."/>
            <person name="Overmann J."/>
            <person name="Amann R."/>
            <person name="Jetten M.S.M."/>
            <person name="Mascher T."/>
            <person name="Medema M.H."/>
            <person name="Devos D.P."/>
            <person name="Kaster A.-K."/>
            <person name="Ovreas L."/>
            <person name="Rohde M."/>
            <person name="Galperin M.Y."/>
            <person name="Jogler C."/>
        </authorList>
    </citation>
    <scope>NUCLEOTIDE SEQUENCE [LARGE SCALE GENOMIC DNA]</scope>
    <source>
        <strain evidence="1 2">FC18</strain>
    </source>
</reference>
<organism evidence="1 2">
    <name type="scientific">Mariniblastus fucicola</name>
    <dbReference type="NCBI Taxonomy" id="980251"/>
    <lineage>
        <taxon>Bacteria</taxon>
        <taxon>Pseudomonadati</taxon>
        <taxon>Planctomycetota</taxon>
        <taxon>Planctomycetia</taxon>
        <taxon>Pirellulales</taxon>
        <taxon>Pirellulaceae</taxon>
        <taxon>Mariniblastus</taxon>
    </lineage>
</organism>
<dbReference type="Proteomes" id="UP000322214">
    <property type="component" value="Chromosome"/>
</dbReference>
<name>A0A5B9P8K6_9BACT</name>
<protein>
    <submittedName>
        <fullName evidence="1">Uncharacterized protein</fullName>
    </submittedName>
</protein>
<evidence type="ECO:0000313" key="1">
    <source>
        <dbReference type="EMBL" id="QEG21200.1"/>
    </source>
</evidence>
<dbReference type="KEGG" id="mff:MFFC18_10550"/>
<proteinExistence type="predicted"/>